<dbReference type="AlphaFoldDB" id="A0A1I2EXV3"/>
<name>A0A1I2EXV3_9BACI</name>
<keyword evidence="1" id="KW-0812">Transmembrane</keyword>
<reference evidence="2 3" key="1">
    <citation type="submission" date="2016-10" db="EMBL/GenBank/DDBJ databases">
        <authorList>
            <person name="de Groot N.N."/>
        </authorList>
    </citation>
    <scope>NUCLEOTIDE SEQUENCE [LARGE SCALE GENOMIC DNA]</scope>
    <source>
        <strain evidence="2 3">DSM 23995</strain>
    </source>
</reference>
<sequence length="117" mass="14133">MKYTGNYHYNQPYDDTHWMHDKCNQYMNYHVMFSMKDGSEWDGIIENVSRDQVSVLVGEDVSDQENEHLGDRQYYGPPRRRYRRFRRRTFPLASLAALALLPYFAPSPYYGYPYSYY</sequence>
<protein>
    <submittedName>
        <fullName evidence="2">Uncharacterized protein</fullName>
    </submittedName>
</protein>
<accession>A0A1I2EXV3</accession>
<dbReference type="Proteomes" id="UP000199516">
    <property type="component" value="Unassembled WGS sequence"/>
</dbReference>
<evidence type="ECO:0000256" key="1">
    <source>
        <dbReference type="SAM" id="Phobius"/>
    </source>
</evidence>
<organism evidence="2 3">
    <name type="scientific">Alteribacillus iranensis</name>
    <dbReference type="NCBI Taxonomy" id="930128"/>
    <lineage>
        <taxon>Bacteria</taxon>
        <taxon>Bacillati</taxon>
        <taxon>Bacillota</taxon>
        <taxon>Bacilli</taxon>
        <taxon>Bacillales</taxon>
        <taxon>Bacillaceae</taxon>
        <taxon>Alteribacillus</taxon>
    </lineage>
</organism>
<evidence type="ECO:0000313" key="2">
    <source>
        <dbReference type="EMBL" id="SFE97121.1"/>
    </source>
</evidence>
<evidence type="ECO:0000313" key="3">
    <source>
        <dbReference type="Proteomes" id="UP000199516"/>
    </source>
</evidence>
<dbReference type="EMBL" id="FONT01000007">
    <property type="protein sequence ID" value="SFE97121.1"/>
    <property type="molecule type" value="Genomic_DNA"/>
</dbReference>
<keyword evidence="1" id="KW-0472">Membrane</keyword>
<dbReference type="RefSeq" id="WP_177194835.1">
    <property type="nucleotide sequence ID" value="NZ_FONT01000007.1"/>
</dbReference>
<keyword evidence="3" id="KW-1185">Reference proteome</keyword>
<feature type="transmembrane region" description="Helical" evidence="1">
    <location>
        <begin position="89"/>
        <end position="105"/>
    </location>
</feature>
<keyword evidence="1" id="KW-1133">Transmembrane helix</keyword>
<gene>
    <name evidence="2" type="ORF">SAMN05192532_10744</name>
</gene>
<proteinExistence type="predicted"/>